<dbReference type="Gene3D" id="1.20.58.390">
    <property type="entry name" value="Neurotransmitter-gated ion-channel transmembrane domain"/>
    <property type="match status" value="1"/>
</dbReference>
<evidence type="ECO:0000256" key="1">
    <source>
        <dbReference type="SAM" id="Phobius"/>
    </source>
</evidence>
<keyword evidence="2" id="KW-1185">Reference proteome</keyword>
<reference evidence="3" key="1">
    <citation type="submission" date="2022-11" db="UniProtKB">
        <authorList>
            <consortium name="WormBaseParasite"/>
        </authorList>
    </citation>
    <scope>IDENTIFICATION</scope>
</reference>
<keyword evidence="1" id="KW-0812">Transmembrane</keyword>
<sequence length="106" mass="12144">MGRYSPVRVMRVPGSPCTLSNHHVECDCDLAPNAAKKKKTFWPAPFGNAKRPRRSRLACTPSKIDKYSRAAFPLLFLSFNTIYWIGTYIIRQVQADDHLYHPIISH</sequence>
<proteinExistence type="predicted"/>
<keyword evidence="1" id="KW-0472">Membrane</keyword>
<dbReference type="SUPFAM" id="SSF90112">
    <property type="entry name" value="Neurotransmitter-gated ion-channel transmembrane pore"/>
    <property type="match status" value="1"/>
</dbReference>
<dbReference type="InterPro" id="IPR038050">
    <property type="entry name" value="Neuro_actylchol_rec"/>
</dbReference>
<accession>A0A914XR86</accession>
<evidence type="ECO:0000313" key="3">
    <source>
        <dbReference type="WBParaSite" id="PSAMB.scaffold9700size4714.g32666.t1"/>
    </source>
</evidence>
<name>A0A914XR86_9BILA</name>
<dbReference type="InterPro" id="IPR036719">
    <property type="entry name" value="Neuro-gated_channel_TM_sf"/>
</dbReference>
<protein>
    <submittedName>
        <fullName evidence="3">Uncharacterized protein</fullName>
    </submittedName>
</protein>
<dbReference type="AlphaFoldDB" id="A0A914XR86"/>
<feature type="transmembrane region" description="Helical" evidence="1">
    <location>
        <begin position="70"/>
        <end position="90"/>
    </location>
</feature>
<organism evidence="2 3">
    <name type="scientific">Plectus sambesii</name>
    <dbReference type="NCBI Taxonomy" id="2011161"/>
    <lineage>
        <taxon>Eukaryota</taxon>
        <taxon>Metazoa</taxon>
        <taxon>Ecdysozoa</taxon>
        <taxon>Nematoda</taxon>
        <taxon>Chromadorea</taxon>
        <taxon>Plectida</taxon>
        <taxon>Plectina</taxon>
        <taxon>Plectoidea</taxon>
        <taxon>Plectidae</taxon>
        <taxon>Plectus</taxon>
    </lineage>
</organism>
<dbReference type="GO" id="GO:0006811">
    <property type="term" value="P:monoatomic ion transport"/>
    <property type="evidence" value="ECO:0007669"/>
    <property type="project" value="InterPro"/>
</dbReference>
<dbReference type="WBParaSite" id="PSAMB.scaffold9700size4714.g32666.t1">
    <property type="protein sequence ID" value="PSAMB.scaffold9700size4714.g32666.t1"/>
    <property type="gene ID" value="PSAMB.scaffold9700size4714.g32666"/>
</dbReference>
<dbReference type="GO" id="GO:0016020">
    <property type="term" value="C:membrane"/>
    <property type="evidence" value="ECO:0007669"/>
    <property type="project" value="InterPro"/>
</dbReference>
<dbReference type="Proteomes" id="UP000887566">
    <property type="component" value="Unplaced"/>
</dbReference>
<evidence type="ECO:0000313" key="2">
    <source>
        <dbReference type="Proteomes" id="UP000887566"/>
    </source>
</evidence>
<keyword evidence="1" id="KW-1133">Transmembrane helix</keyword>